<keyword evidence="3 5" id="KW-0238">DNA-binding</keyword>
<dbReference type="InterPro" id="IPR036388">
    <property type="entry name" value="WH-like_DNA-bd_sf"/>
</dbReference>
<dbReference type="Gene3D" id="3.40.50.300">
    <property type="entry name" value="P-loop containing nucleotide triphosphate hydrolases"/>
    <property type="match status" value="1"/>
</dbReference>
<feature type="region of interest" description="Disordered" evidence="7">
    <location>
        <begin position="646"/>
        <end position="669"/>
    </location>
</feature>
<dbReference type="GO" id="GO:0003677">
    <property type="term" value="F:DNA binding"/>
    <property type="evidence" value="ECO:0007669"/>
    <property type="project" value="UniProtKB-UniRule"/>
</dbReference>
<dbReference type="SUPFAM" id="SSF48452">
    <property type="entry name" value="TPR-like"/>
    <property type="match status" value="3"/>
</dbReference>
<evidence type="ECO:0000256" key="3">
    <source>
        <dbReference type="ARBA" id="ARBA00023125"/>
    </source>
</evidence>
<reference evidence="9 10" key="1">
    <citation type="submission" date="2019-02" db="EMBL/GenBank/DDBJ databases">
        <title>Jishengella sp. nov., isolated from a root of Zingiber montanum.</title>
        <authorList>
            <person name="Kuncharoen N."/>
            <person name="Kudo T."/>
            <person name="Masahiro Y."/>
            <person name="Ohkuma M."/>
            <person name="Tanasupawat S."/>
        </authorList>
    </citation>
    <scope>NUCLEOTIDE SEQUENCE [LARGE SCALE GENOMIC DNA]</scope>
    <source>
        <strain evidence="9 10">PLAI 1-1</strain>
    </source>
</reference>
<dbReference type="EMBL" id="SJJR01000019">
    <property type="protein sequence ID" value="TCB93397.1"/>
    <property type="molecule type" value="Genomic_DNA"/>
</dbReference>
<gene>
    <name evidence="9" type="ORF">E0H26_22925</name>
</gene>
<dbReference type="PANTHER" id="PTHR35807">
    <property type="entry name" value="TRANSCRIPTIONAL REGULATOR REDD-RELATED"/>
    <property type="match status" value="1"/>
</dbReference>
<dbReference type="SMART" id="SM01043">
    <property type="entry name" value="BTAD"/>
    <property type="match status" value="1"/>
</dbReference>
<dbReference type="SMART" id="SM00028">
    <property type="entry name" value="TPR"/>
    <property type="match status" value="5"/>
</dbReference>
<dbReference type="PRINTS" id="PR00364">
    <property type="entry name" value="DISEASERSIST"/>
</dbReference>
<dbReference type="InterPro" id="IPR005158">
    <property type="entry name" value="BTAD"/>
</dbReference>
<dbReference type="InterPro" id="IPR019734">
    <property type="entry name" value="TPR_rpt"/>
</dbReference>
<dbReference type="Pfam" id="PF13424">
    <property type="entry name" value="TPR_12"/>
    <property type="match status" value="1"/>
</dbReference>
<dbReference type="SUPFAM" id="SSF52540">
    <property type="entry name" value="P-loop containing nucleoside triphosphate hydrolases"/>
    <property type="match status" value="1"/>
</dbReference>
<dbReference type="AlphaFoldDB" id="A0A4R0GAI6"/>
<feature type="coiled-coil region" evidence="6">
    <location>
        <begin position="761"/>
        <end position="788"/>
    </location>
</feature>
<dbReference type="InterPro" id="IPR027417">
    <property type="entry name" value="P-loop_NTPase"/>
</dbReference>
<evidence type="ECO:0000259" key="8">
    <source>
        <dbReference type="PROSITE" id="PS51755"/>
    </source>
</evidence>
<dbReference type="SUPFAM" id="SSF46894">
    <property type="entry name" value="C-terminal effector domain of the bipartite response regulators"/>
    <property type="match status" value="1"/>
</dbReference>
<dbReference type="RefSeq" id="WP_131307087.1">
    <property type="nucleotide sequence ID" value="NZ_SJJR01000019.1"/>
</dbReference>
<dbReference type="Pfam" id="PF03704">
    <property type="entry name" value="BTAD"/>
    <property type="match status" value="1"/>
</dbReference>
<dbReference type="PROSITE" id="PS51755">
    <property type="entry name" value="OMPR_PHOB"/>
    <property type="match status" value="1"/>
</dbReference>
<dbReference type="GO" id="GO:0006355">
    <property type="term" value="P:regulation of DNA-templated transcription"/>
    <property type="evidence" value="ECO:0007669"/>
    <property type="project" value="InterPro"/>
</dbReference>
<keyword evidence="10" id="KW-1185">Reference proteome</keyword>
<dbReference type="InterPro" id="IPR016032">
    <property type="entry name" value="Sig_transdc_resp-reg_C-effctor"/>
</dbReference>
<sequence>MEPNHASEGLRLNVLGRVRLWRGTTELPTGPPQRRAVLGLLALAEGQPVGRDELVDALWPTDAPSSGTNVIQTHVKHLRQVLEPGRPTRAASHLLPSVGTGYRLAPDPITIDVLRFRRLVAEARTARGDDDQTRVWQVTGEVLRLWQPPLADVPVLAGHPRTASLTAEAQLVLSWRVDAAIRAGRAEEVLALVHERAESRPLDEQAQAQLMRCFVALGRRADAFAVFDLTRKRLAAELGVDPGSVLTDAHQDLLAPHRPAIVAYQPAEAAPVADPAPVVPAQLPPDQVAVAGRAEQLRRLAELMTTEVGNRPTVVTMTGTAGVGKTTLAVHWAHQIADRFPDGQLYADLGGFDASAGPVRPDEVVRGFLDAFGVGPTRAPVSLMAQVGLYRSLLAGRRVLILLDNARGADQVRPLLPGSAGCLVIVTSRNELAGLVAGGAFPLNLGLMTGTEARQMLAGRIGPQRVAAAPDAVDQIVGACARLPLALAIVAARASAQPRFLLESLARELRESSGDLAVFSDDDEAFDVRSVFSWSYRLLSGEAAALFRLIGLHPGPDLSAAAAAALAGVPLGQVRPLLAQLARAHLLVEHRPGRYGCHDLLRAYAAELARIADPEPARRAALHRVIDHYVDMAASADRMISPYRHPGLVPARPPSAPDGGSPTQRAAADRPADAEAALGWFTTEYAVLLALIDRAVAAGFDREVCELAWHLVAFMDRRASWHDQAAVQRTALAAAGRLGDRPLEARAHRGLAQAYSRLGRHDDAGRELRRALRRYEELADDVGQANTEMSLADSCERRGRYRDALGHAERALALYGRAGYRPGQANALNAVGWCHTLLGDHERAFTYCSRALRQHQLLGDRRGAADSWDSIAHANHGLGRHRPAVYCFEQAVGMFREMGDRFAEAVSLTRLGDTRAAAGDGPAAQADWSAALAILTELDHPRAAEVRARLADAPRSPA</sequence>
<feature type="DNA-binding region" description="OmpR/PhoB-type" evidence="5">
    <location>
        <begin position="2"/>
        <end position="106"/>
    </location>
</feature>
<keyword evidence="2" id="KW-0805">Transcription regulation</keyword>
<dbReference type="GO" id="GO:0000160">
    <property type="term" value="P:phosphorelay signal transduction system"/>
    <property type="evidence" value="ECO:0007669"/>
    <property type="project" value="InterPro"/>
</dbReference>
<dbReference type="OrthoDB" id="7628974at2"/>
<evidence type="ECO:0000256" key="2">
    <source>
        <dbReference type="ARBA" id="ARBA00023015"/>
    </source>
</evidence>
<keyword evidence="6" id="KW-0175">Coiled coil</keyword>
<organism evidence="9 10">
    <name type="scientific">Micromonospora zingiberis</name>
    <dbReference type="NCBI Taxonomy" id="2053011"/>
    <lineage>
        <taxon>Bacteria</taxon>
        <taxon>Bacillati</taxon>
        <taxon>Actinomycetota</taxon>
        <taxon>Actinomycetes</taxon>
        <taxon>Micromonosporales</taxon>
        <taxon>Micromonosporaceae</taxon>
        <taxon>Micromonospora</taxon>
    </lineage>
</organism>
<dbReference type="Gene3D" id="1.10.10.10">
    <property type="entry name" value="Winged helix-like DNA-binding domain superfamily/Winged helix DNA-binding domain"/>
    <property type="match status" value="1"/>
</dbReference>
<dbReference type="Gene3D" id="1.25.40.10">
    <property type="entry name" value="Tetratricopeptide repeat domain"/>
    <property type="match status" value="2"/>
</dbReference>
<protein>
    <submittedName>
        <fullName evidence="9">Tetratricopeptide repeat protein</fullName>
    </submittedName>
</protein>
<feature type="domain" description="OmpR/PhoB-type" evidence="8">
    <location>
        <begin position="2"/>
        <end position="106"/>
    </location>
</feature>
<evidence type="ECO:0000313" key="10">
    <source>
        <dbReference type="Proteomes" id="UP000292274"/>
    </source>
</evidence>
<evidence type="ECO:0000256" key="4">
    <source>
        <dbReference type="ARBA" id="ARBA00023163"/>
    </source>
</evidence>
<dbReference type="SMART" id="SM00862">
    <property type="entry name" value="Trans_reg_C"/>
    <property type="match status" value="1"/>
</dbReference>
<comment type="similarity">
    <text evidence="1">Belongs to the AfsR/DnrI/RedD regulatory family.</text>
</comment>
<dbReference type="Proteomes" id="UP000292274">
    <property type="component" value="Unassembled WGS sequence"/>
</dbReference>
<dbReference type="InterPro" id="IPR051677">
    <property type="entry name" value="AfsR-DnrI-RedD_regulator"/>
</dbReference>
<dbReference type="CDD" id="cd15831">
    <property type="entry name" value="BTAD"/>
    <property type="match status" value="1"/>
</dbReference>
<comment type="caution">
    <text evidence="9">The sequence shown here is derived from an EMBL/GenBank/DDBJ whole genome shotgun (WGS) entry which is preliminary data.</text>
</comment>
<evidence type="ECO:0000256" key="1">
    <source>
        <dbReference type="ARBA" id="ARBA00005820"/>
    </source>
</evidence>
<proteinExistence type="inferred from homology"/>
<evidence type="ECO:0000256" key="6">
    <source>
        <dbReference type="SAM" id="Coils"/>
    </source>
</evidence>
<dbReference type="PANTHER" id="PTHR35807:SF1">
    <property type="entry name" value="TRANSCRIPTIONAL REGULATOR REDD"/>
    <property type="match status" value="1"/>
</dbReference>
<dbReference type="InterPro" id="IPR001867">
    <property type="entry name" value="OmpR/PhoB-type_DNA-bd"/>
</dbReference>
<evidence type="ECO:0000256" key="7">
    <source>
        <dbReference type="SAM" id="MobiDB-lite"/>
    </source>
</evidence>
<keyword evidence="4" id="KW-0804">Transcription</keyword>
<accession>A0A4R0GAI6</accession>
<dbReference type="CDD" id="cd00383">
    <property type="entry name" value="trans_reg_C"/>
    <property type="match status" value="1"/>
</dbReference>
<dbReference type="Pfam" id="PF00486">
    <property type="entry name" value="Trans_reg_C"/>
    <property type="match status" value="1"/>
</dbReference>
<name>A0A4R0GAI6_9ACTN</name>
<evidence type="ECO:0000256" key="5">
    <source>
        <dbReference type="PROSITE-ProRule" id="PRU01091"/>
    </source>
</evidence>
<evidence type="ECO:0000313" key="9">
    <source>
        <dbReference type="EMBL" id="TCB93397.1"/>
    </source>
</evidence>
<dbReference type="InterPro" id="IPR011990">
    <property type="entry name" value="TPR-like_helical_dom_sf"/>
</dbReference>